<reference evidence="3 4" key="1">
    <citation type="submission" date="2018-11" db="EMBL/GenBank/DDBJ databases">
        <title>Genome sequencing and assembly of Anaerosphaera sp. nov., GS7-6-2.</title>
        <authorList>
            <person name="Rettenmaier R."/>
            <person name="Liebl W."/>
            <person name="Zverlov V."/>
        </authorList>
    </citation>
    <scope>NUCLEOTIDE SEQUENCE [LARGE SCALE GENOMIC DNA]</scope>
    <source>
        <strain evidence="3 4">GS7-6-2</strain>
    </source>
</reference>
<evidence type="ECO:0000313" key="3">
    <source>
        <dbReference type="EMBL" id="RVU55629.1"/>
    </source>
</evidence>
<keyword evidence="3" id="KW-0378">Hydrolase</keyword>
<feature type="domain" description="CN hydrolase" evidence="2">
    <location>
        <begin position="8"/>
        <end position="278"/>
    </location>
</feature>
<comment type="similarity">
    <text evidence="1">Belongs to the carbon-nitrogen hydrolase superfamily. Nitrilase family.</text>
</comment>
<evidence type="ECO:0000313" key="4">
    <source>
        <dbReference type="Proteomes" id="UP000288812"/>
    </source>
</evidence>
<name>A0A437S943_9FIRM</name>
<dbReference type="GO" id="GO:0016787">
    <property type="term" value="F:hydrolase activity"/>
    <property type="evidence" value="ECO:0007669"/>
    <property type="project" value="UniProtKB-KW"/>
</dbReference>
<proteinExistence type="inferred from homology"/>
<dbReference type="InterPro" id="IPR003010">
    <property type="entry name" value="C-N_Hydrolase"/>
</dbReference>
<dbReference type="OrthoDB" id="9811121at2"/>
<dbReference type="SUPFAM" id="SSF56317">
    <property type="entry name" value="Carbon-nitrogen hydrolase"/>
    <property type="match status" value="1"/>
</dbReference>
<evidence type="ECO:0000256" key="1">
    <source>
        <dbReference type="ARBA" id="ARBA00008129"/>
    </source>
</evidence>
<dbReference type="EMBL" id="RLIH01000002">
    <property type="protein sequence ID" value="RVU55629.1"/>
    <property type="molecule type" value="Genomic_DNA"/>
</dbReference>
<accession>A0A437S943</accession>
<comment type="caution">
    <text evidence="3">The sequence shown here is derived from an EMBL/GenBank/DDBJ whole genome shotgun (WGS) entry which is preliminary data.</text>
</comment>
<evidence type="ECO:0000259" key="2">
    <source>
        <dbReference type="PROSITE" id="PS50263"/>
    </source>
</evidence>
<dbReference type="Proteomes" id="UP000288812">
    <property type="component" value="Unassembled WGS sequence"/>
</dbReference>
<organism evidence="3 4">
    <name type="scientific">Anaerosphaera multitolerans</name>
    <dbReference type="NCBI Taxonomy" id="2487351"/>
    <lineage>
        <taxon>Bacteria</taxon>
        <taxon>Bacillati</taxon>
        <taxon>Bacillota</taxon>
        <taxon>Tissierellia</taxon>
        <taxon>Tissierellales</taxon>
        <taxon>Peptoniphilaceae</taxon>
        <taxon>Anaerosphaera</taxon>
    </lineage>
</organism>
<protein>
    <submittedName>
        <fullName evidence="3">Carbon-nitrogen hydrolase family protein</fullName>
    </submittedName>
</protein>
<dbReference type="CDD" id="cd07564">
    <property type="entry name" value="nitrilases_CHs"/>
    <property type="match status" value="1"/>
</dbReference>
<dbReference type="Pfam" id="PF00795">
    <property type="entry name" value="CN_hydrolase"/>
    <property type="match status" value="1"/>
</dbReference>
<dbReference type="InterPro" id="IPR044149">
    <property type="entry name" value="Nitrilases_CHs"/>
</dbReference>
<dbReference type="PANTHER" id="PTHR46044:SF1">
    <property type="entry name" value="CN HYDROLASE DOMAIN-CONTAINING PROTEIN"/>
    <property type="match status" value="1"/>
</dbReference>
<keyword evidence="4" id="KW-1185">Reference proteome</keyword>
<dbReference type="Gene3D" id="3.60.110.10">
    <property type="entry name" value="Carbon-nitrogen hydrolase"/>
    <property type="match status" value="1"/>
</dbReference>
<dbReference type="PROSITE" id="PS50263">
    <property type="entry name" value="CN_HYDROLASE"/>
    <property type="match status" value="1"/>
</dbReference>
<sequence length="307" mass="34574">MKSLEDSCKVAVVQASPILFNKEATIDKTIELIEEAGSGGADLIIFPESYIPCYPRGFSYGYIVGSRTMEGREDWKVFYDNSLLVPSQDTDRIGEAVKKVGAYVGIGVSERDLHNTTLYCSFLIFSPDGQLVAKHRKMKPTGTERLIWGDGHSNSITTLDTEFGTMGTLICWENYMPLARAALYDRGVTLYLAPTADNRDEWQITMRHIALEGRCYVIGCNQYVNKSMYPNIFNYQDELNSLPEELCPGGSCIVDPFGQYVVEPLWNKEEIIYADLDMGQVILSRMDFDPAGHYSRPDILELIVHDK</sequence>
<gene>
    <name evidence="3" type="ORF">EF514_01855</name>
</gene>
<dbReference type="AlphaFoldDB" id="A0A437S943"/>
<dbReference type="PANTHER" id="PTHR46044">
    <property type="entry name" value="NITRILASE"/>
    <property type="match status" value="1"/>
</dbReference>
<dbReference type="InterPro" id="IPR036526">
    <property type="entry name" value="C-N_Hydrolase_sf"/>
</dbReference>
<dbReference type="RefSeq" id="WP_127723234.1">
    <property type="nucleotide sequence ID" value="NZ_RLIH01000002.1"/>
</dbReference>